<dbReference type="GO" id="GO:0004843">
    <property type="term" value="F:cysteine-type deubiquitinase activity"/>
    <property type="evidence" value="ECO:0007669"/>
    <property type="project" value="UniProtKB-EC"/>
</dbReference>
<keyword evidence="4" id="KW-0597">Phosphoprotein</keyword>
<feature type="compositionally biased region" description="Low complexity" evidence="9">
    <location>
        <begin position="859"/>
        <end position="879"/>
    </location>
</feature>
<protein>
    <recommendedName>
        <fullName evidence="3">ubiquitinyl hydrolase 1</fullName>
        <ecNumber evidence="3">3.4.19.12</ecNumber>
    </recommendedName>
</protein>
<feature type="compositionally biased region" description="Low complexity" evidence="9">
    <location>
        <begin position="1323"/>
        <end position="1334"/>
    </location>
</feature>
<keyword evidence="7" id="KW-0378">Hydrolase</keyword>
<dbReference type="InParanoid" id="A0A1S3JH12"/>
<evidence type="ECO:0000256" key="5">
    <source>
        <dbReference type="ARBA" id="ARBA00022670"/>
    </source>
</evidence>
<dbReference type="SUPFAM" id="SSF48371">
    <property type="entry name" value="ARM repeat"/>
    <property type="match status" value="1"/>
</dbReference>
<dbReference type="GO" id="GO:0005634">
    <property type="term" value="C:nucleus"/>
    <property type="evidence" value="ECO:0007669"/>
    <property type="project" value="TreeGrafter"/>
</dbReference>
<keyword evidence="8" id="KW-0788">Thiol protease</keyword>
<dbReference type="InterPro" id="IPR021905">
    <property type="entry name" value="DUF3517"/>
</dbReference>
<evidence type="ECO:0000256" key="4">
    <source>
        <dbReference type="ARBA" id="ARBA00022553"/>
    </source>
</evidence>
<dbReference type="InterPro" id="IPR029071">
    <property type="entry name" value="Ubiquitin-like_domsf"/>
</dbReference>
<dbReference type="Gene3D" id="3.90.70.10">
    <property type="entry name" value="Cysteine proteinases"/>
    <property type="match status" value="1"/>
</dbReference>
<dbReference type="PROSITE" id="PS50235">
    <property type="entry name" value="USP_3"/>
    <property type="match status" value="1"/>
</dbReference>
<evidence type="ECO:0000256" key="1">
    <source>
        <dbReference type="ARBA" id="ARBA00000707"/>
    </source>
</evidence>
<feature type="compositionally biased region" description="Low complexity" evidence="9">
    <location>
        <begin position="1081"/>
        <end position="1095"/>
    </location>
</feature>
<dbReference type="InterPro" id="IPR050164">
    <property type="entry name" value="Peptidase_C19"/>
</dbReference>
<keyword evidence="5" id="KW-0645">Protease</keyword>
<dbReference type="InterPro" id="IPR055176">
    <property type="entry name" value="UBP24/USP9X/USP9Y_UBL"/>
</dbReference>
<comment type="similarity">
    <text evidence="2">Belongs to the peptidase C19 family.</text>
</comment>
<dbReference type="InterPro" id="IPR056850">
    <property type="entry name" value="ARM_UBP34_24_USP9X_Y"/>
</dbReference>
<dbReference type="Pfam" id="PF12030">
    <property type="entry name" value="DUF3517"/>
    <property type="match status" value="1"/>
</dbReference>
<dbReference type="CDD" id="cd02659">
    <property type="entry name" value="peptidase_C19C"/>
    <property type="match status" value="1"/>
</dbReference>
<dbReference type="InterPro" id="IPR038765">
    <property type="entry name" value="Papain-like_cys_pep_sf"/>
</dbReference>
<feature type="region of interest" description="Disordered" evidence="9">
    <location>
        <begin position="846"/>
        <end position="892"/>
    </location>
</feature>
<dbReference type="PANTHER" id="PTHR24006">
    <property type="entry name" value="UBIQUITIN CARBOXYL-TERMINAL HYDROLASE"/>
    <property type="match status" value="1"/>
</dbReference>
<evidence type="ECO:0000256" key="6">
    <source>
        <dbReference type="ARBA" id="ARBA00022786"/>
    </source>
</evidence>
<dbReference type="CDD" id="cd17065">
    <property type="entry name" value="Ubl_UBP24"/>
    <property type="match status" value="1"/>
</dbReference>
<feature type="region of interest" description="Disordered" evidence="9">
    <location>
        <begin position="1069"/>
        <end position="1095"/>
    </location>
</feature>
<evidence type="ECO:0000256" key="7">
    <source>
        <dbReference type="ARBA" id="ARBA00022801"/>
    </source>
</evidence>
<dbReference type="GeneID" id="106173016"/>
<evidence type="ECO:0000256" key="9">
    <source>
        <dbReference type="SAM" id="MobiDB-lite"/>
    </source>
</evidence>
<dbReference type="FunFam" id="3.90.70.10:FF:000022">
    <property type="entry name" value="Ubiquitin carboxyl-terminal hydrolase 24"/>
    <property type="match status" value="1"/>
</dbReference>
<feature type="region of interest" description="Disordered" evidence="9">
    <location>
        <begin position="2289"/>
        <end position="2325"/>
    </location>
</feature>
<dbReference type="InterPro" id="IPR047061">
    <property type="entry name" value="UBP24_Ubl"/>
</dbReference>
<feature type="domain" description="USP" evidence="10">
    <location>
        <begin position="1397"/>
        <end position="1755"/>
    </location>
</feature>
<evidence type="ECO:0000256" key="3">
    <source>
        <dbReference type="ARBA" id="ARBA00012759"/>
    </source>
</evidence>
<evidence type="ECO:0000313" key="12">
    <source>
        <dbReference type="RefSeq" id="XP_013409431.2"/>
    </source>
</evidence>
<gene>
    <name evidence="12" type="primary">LOC106173016</name>
</gene>
<dbReference type="OrthoDB" id="289038at2759"/>
<dbReference type="Proteomes" id="UP000085678">
    <property type="component" value="Unplaced"/>
</dbReference>
<keyword evidence="6" id="KW-0833">Ubl conjugation pathway</keyword>
<dbReference type="RefSeq" id="XP_013409431.2">
    <property type="nucleotide sequence ID" value="XM_013553977.2"/>
</dbReference>
<dbReference type="Pfam" id="PF25010">
    <property type="entry name" value="ARM_UBP24_USP9X-Y"/>
    <property type="match status" value="1"/>
</dbReference>
<dbReference type="InterPro" id="IPR018200">
    <property type="entry name" value="USP_CS"/>
</dbReference>
<keyword evidence="11" id="KW-1185">Reference proteome</keyword>
<comment type="catalytic activity">
    <reaction evidence="1">
        <text>Thiol-dependent hydrolysis of ester, thioester, amide, peptide and isopeptide bonds formed by the C-terminal Gly of ubiquitin (a 76-residue protein attached to proteins as an intracellular targeting signal).</text>
        <dbReference type="EC" id="3.4.19.12"/>
    </reaction>
</comment>
<dbReference type="InterPro" id="IPR001394">
    <property type="entry name" value="Peptidase_C19_UCH"/>
</dbReference>
<dbReference type="InterPro" id="IPR016024">
    <property type="entry name" value="ARM-type_fold"/>
</dbReference>
<feature type="region of interest" description="Disordered" evidence="9">
    <location>
        <begin position="1318"/>
        <end position="1337"/>
    </location>
</feature>
<name>A0A1S3JH12_LINAN</name>
<dbReference type="STRING" id="7574.A0A1S3JH12"/>
<reference evidence="12" key="1">
    <citation type="submission" date="2025-08" db="UniProtKB">
        <authorList>
            <consortium name="RefSeq"/>
        </authorList>
    </citation>
    <scope>IDENTIFICATION</scope>
    <source>
        <tissue evidence="12">Gonads</tissue>
    </source>
</reference>
<dbReference type="PROSITE" id="PS00972">
    <property type="entry name" value="USP_1"/>
    <property type="match status" value="1"/>
</dbReference>
<dbReference type="SUPFAM" id="SSF54236">
    <property type="entry name" value="Ubiquitin-like"/>
    <property type="match status" value="1"/>
</dbReference>
<dbReference type="EC" id="3.4.19.12" evidence="3"/>
<evidence type="ECO:0000256" key="8">
    <source>
        <dbReference type="ARBA" id="ARBA00022807"/>
    </source>
</evidence>
<dbReference type="Pfam" id="PF22900">
    <property type="entry name" value="UCH_UBL1"/>
    <property type="match status" value="1"/>
</dbReference>
<evidence type="ECO:0000313" key="11">
    <source>
        <dbReference type="Proteomes" id="UP000085678"/>
    </source>
</evidence>
<dbReference type="KEGG" id="lak:106173016"/>
<dbReference type="GO" id="GO:0016579">
    <property type="term" value="P:protein deubiquitination"/>
    <property type="evidence" value="ECO:0007669"/>
    <property type="project" value="InterPro"/>
</dbReference>
<proteinExistence type="inferred from homology"/>
<dbReference type="SUPFAM" id="SSF54001">
    <property type="entry name" value="Cysteine proteinases"/>
    <property type="match status" value="1"/>
</dbReference>
<sequence>MKNKNRKADKMYWEEKLGEKGLSAISPQGAFKEPYGWLTNLINRFAFKGGFHCIEKSMKKEDLDAPAMAALFHPFGQCAEFLNEDVVKPLLANGLERVIQFVQGLSENDLKDKRVGSVCDLLATVKLICLEMWKTDVSSVDELRLEIVLRMIKSPNFNARMNALKEVSRLIEDATATKMSKIAIHADKVQDWLEEKNVLSLALEGNIDQDQYCEKIKGIVDFLGTRLSLDEIEQIWKIQHGRSNHVVDNIHTIMAAAAVKFNPQQLDNFVILVQKSWQVENDKMKERLLSLIGRIGKDARVPKTTTRVLELLWDLAHVPSLTTNLIEQALGEHLVILSDAYSVREQVKKNYLTKCVEDIKKGVWVLPALKQLLHISKNIAKQTFSKADRGILYDLNKTCDTVKLVTNSLVKCHKLGVDAAKAKEEPLQPDTVVDGRYTHEDYVSVHLEFLQFTLQEGALYLSWHRARDIWDTLVANPEACNWDKEVCFEWFTKGISDLEAETQESLFQKELLKLDPCKMTEKGFRCWKFFFESVNMYQNKLKKQGTLLVVEKSDLIGLDYLWETCLNITDEDIAQEAIDVLLHMSYISLVPKLKKDPVPLHRKFIEECYGRLEGAMITIGGSAIFQAFSTATKTLTAAVVPEVASVPSPSRSAKLLNIERLLSIAERYILTVEELHMGPRTILPHGASFQGHPLNLYVSSESPKHEFTVTTHSNERLVSVRQKIAMELKCSPEQVQIVANDKMLTQMKDQKLMHQLNIEDQQTVCVRTLTGIGTSGSGSAAVKEPPPSYRSTFDLEQEKTLPGVVMASGGQVFDMLYQMAELEEPKIMICVRNLLKLIPTDPSVSDALDSIGQRPLRQPSPEASPSPAASPKNSPRKAAVMPAPLTSPKSTPKDVLRGLFDASSPDMNPFRVLYNLEVLSSKLMPTCEESGTLESAKHFCDDFLNGGGLNLVVNLLQKEAITPDVDYKTRQGCYAIGLRLLRYLLCGQTATGDSKILTLRRRHSSTGASLSAAAAARSSPVKSTSSSKTAAIAIQTMSNTDFTETVSCFMRVTWAAAAGRLHLASAVQPIRESSSGRRSRQSSTGSTASNSSDDSQSLYAGVCAHQTSISNKDVTIAKEALELLVTCLQLRSQLIASFYNLPCIGDFIIDVLVGCPDLELRKCARDQFYKLSKTSVVPQQEGQQTPHHFLLQVLLKARLPFWVPSSSIRGSSQRLLSQCTQYFELRCSLLEMLSVDAQKKLQINPTQMLEDEIAWLGNFNPSEQNGMMDTDNILLEGHLNLIRTLFTCDGVEKRSWGKDLLKDLLNDFLFPSSKHIIDEPGPTNTNNNQWNSSSRCGSPESRVAAYQLLVELANECAENLQDICRQLLNMHHRHNPDTAQEWEFLPPVESRASCGFVGLKNGGATCYMNSVIQLLYMVPGIPEYILGIDDENLDEESVFYQIQHVFGNLMESKLQYNEPEKFWKVFKLWGQTVNIREQQDAFDFFTALIDQLDEHLKKIGRETVFKRRFQGIFSDQKICRDCPHRYEREEAFYALNLTVKNTTLQDSLDQFVKGELLEGENAYFCEKCGEKRDTVKRLCIKALPPLLCIQLKRFGYDWEANRALKFDDYFQFPWVLDMEPYTEQGMSKRESVVDLMAEVPGEDSDQPIELPASPLATKAINYELVGVIVHSGQANAGHYYSFIKDRRGNVMSNPNRGKWFKFNDTVVEEFEMTDAALEAECFGGTYKAKIYDQSNSYPEERLRYWSGYLLFYERIEEMMRTPVSAKKSRVSKMRKSLQGLSSDRDSFVELTELVCRGDHQGIFTDKMPARIQQQVKEENLRFMKNRDVYSPEYFRFIRELVMKNSYHTEHPCFPMMSLESLQLGVQFLIHTYLRTKKQLRCDMDEWIACIETLVHGCKSACDWLIEYLASEEGAAYVCHFLLKCPTREIRIAFGRILERTMRCYFEHGGTTDHICFNELIENLLLLLGRDVPENCKQCTQYFRVLSNYAQMGTMACQHLFSRNAFQRMIHFLLGPAPAANVQQESIPRKWSSMQSRDFGPLHTTLAILITNCDIASFRTEEVGNHPAYQTKLVQPDKLLDMLPEVQEFVFGKESGRYLREVVMAVREIGGSIAHILDMCTYCSFCNATFSMTLLKNIMSQYASAPSSELKSLFVLLMQLLTLEDPLQLKRIQCTIDGYIDEENCSFEGMLGVIKCNHASDSRRSYQCIKFLVNLANKCPLARDYLVQTPSKWQWAVNWLKRKMQPSEFTWSSTSTITTSSNEDSDSKTFQRTMSAQDTLAEATALLTELEAQESEMDTNTLNNEETREQDSNSQSKMDSLDEVDF</sequence>
<dbReference type="Pfam" id="PF00443">
    <property type="entry name" value="UCH"/>
    <property type="match status" value="1"/>
</dbReference>
<accession>A0A1S3JH12</accession>
<evidence type="ECO:0000256" key="2">
    <source>
        <dbReference type="ARBA" id="ARBA00009085"/>
    </source>
</evidence>
<dbReference type="InterPro" id="IPR028889">
    <property type="entry name" value="USP"/>
</dbReference>
<dbReference type="PANTHER" id="PTHR24006:SF943">
    <property type="entry name" value="UBIQUITIN CARBOXYL-TERMINAL HYDROLASE PUF"/>
    <property type="match status" value="1"/>
</dbReference>
<dbReference type="GO" id="GO:0005829">
    <property type="term" value="C:cytosol"/>
    <property type="evidence" value="ECO:0007669"/>
    <property type="project" value="TreeGrafter"/>
</dbReference>
<organism evidence="11 12">
    <name type="scientific">Lingula anatina</name>
    <name type="common">Brachiopod</name>
    <name type="synonym">Lingula unguis</name>
    <dbReference type="NCBI Taxonomy" id="7574"/>
    <lineage>
        <taxon>Eukaryota</taxon>
        <taxon>Metazoa</taxon>
        <taxon>Spiralia</taxon>
        <taxon>Lophotrochozoa</taxon>
        <taxon>Brachiopoda</taxon>
        <taxon>Linguliformea</taxon>
        <taxon>Lingulata</taxon>
        <taxon>Lingulida</taxon>
        <taxon>Linguloidea</taxon>
        <taxon>Lingulidae</taxon>
        <taxon>Lingula</taxon>
    </lineage>
</organism>
<evidence type="ECO:0000259" key="10">
    <source>
        <dbReference type="PROSITE" id="PS50235"/>
    </source>
</evidence>
<dbReference type="GO" id="GO:0006508">
    <property type="term" value="P:proteolysis"/>
    <property type="evidence" value="ECO:0007669"/>
    <property type="project" value="UniProtKB-KW"/>
</dbReference>
<dbReference type="PROSITE" id="PS00973">
    <property type="entry name" value="USP_2"/>
    <property type="match status" value="1"/>
</dbReference>